<feature type="transmembrane region" description="Helical" evidence="13">
    <location>
        <begin position="357"/>
        <end position="376"/>
    </location>
</feature>
<evidence type="ECO:0000256" key="11">
    <source>
        <dbReference type="ARBA" id="ARBA00023136"/>
    </source>
</evidence>
<keyword evidence="10" id="KW-0406">Ion transport</keyword>
<keyword evidence="11 13" id="KW-0472">Membrane</keyword>
<accession>A0A4V1NRN6</accession>
<feature type="transmembrane region" description="Helical" evidence="13">
    <location>
        <begin position="388"/>
        <end position="406"/>
    </location>
</feature>
<sequence length="442" mass="47754">MYTDLTKGNIGKSLLLFALPMMAGNLLQQFYNIADTLIVGRVLGSEALAAVGSAYTLMTFLTSIFLGLSMGSGALFSIYQGKGEKEGLRVTVLHAGVLILGVTLLLNVAVYLGIDGILVFLKVPEEVYAGMREYLLVIFAGILATSLYNFFSCMLRALGNSTVPLIFLAVSAGLNIALDLLFVMVFSLGIAGAALATVLAQYVSGIGITLYAWKCSREFLPGKAELHYDRGILKEIANLSTLTCLQQSVMNFGILMVQGLVNSFGSVIMAAFAAAVKIDTFAYLPVQDFGNAYSTFVAQNYGAGEKERIRKGTRQAFAISGVFSLIISALVYAGAPYLMRIFIRKSETEVLAAGVQYLRIEGACYIGIGFLFLLYGYYRAIKQAEMSLVLTVISLGLRVLLAYVLSAWVGVIGIWVAIPIGWALADLTGLVYMKKSKKLRKE</sequence>
<dbReference type="GO" id="GO:0006811">
    <property type="term" value="P:monoatomic ion transport"/>
    <property type="evidence" value="ECO:0007669"/>
    <property type="project" value="UniProtKB-KW"/>
</dbReference>
<dbReference type="EMBL" id="SDKC01000001">
    <property type="protein sequence ID" value="RXS74385.1"/>
    <property type="molecule type" value="Genomic_DNA"/>
</dbReference>
<evidence type="ECO:0000256" key="1">
    <source>
        <dbReference type="ARBA" id="ARBA00003408"/>
    </source>
</evidence>
<comment type="subcellular location">
    <subcellularLocation>
        <location evidence="2">Cell membrane</location>
        <topology evidence="2">Multi-pass membrane protein</topology>
    </subcellularLocation>
</comment>
<evidence type="ECO:0000256" key="4">
    <source>
        <dbReference type="ARBA" id="ARBA00020268"/>
    </source>
</evidence>
<feature type="transmembrane region" description="Helical" evidence="13">
    <location>
        <begin position="412"/>
        <end position="433"/>
    </location>
</feature>
<evidence type="ECO:0000256" key="9">
    <source>
        <dbReference type="ARBA" id="ARBA00022989"/>
    </source>
</evidence>
<evidence type="ECO:0000256" key="8">
    <source>
        <dbReference type="ARBA" id="ARBA00022692"/>
    </source>
</evidence>
<organism evidence="14 15">
    <name type="scientific">Blautia faecicola</name>
    <dbReference type="NCBI Taxonomy" id="2509240"/>
    <lineage>
        <taxon>Bacteria</taxon>
        <taxon>Bacillati</taxon>
        <taxon>Bacillota</taxon>
        <taxon>Clostridia</taxon>
        <taxon>Lachnospirales</taxon>
        <taxon>Lachnospiraceae</taxon>
        <taxon>Blautia</taxon>
    </lineage>
</organism>
<dbReference type="AlphaFoldDB" id="A0A4V1NRN6"/>
<feature type="transmembrane region" description="Helical" evidence="13">
    <location>
        <begin position="54"/>
        <end position="79"/>
    </location>
</feature>
<feature type="transmembrane region" description="Helical" evidence="13">
    <location>
        <begin position="190"/>
        <end position="213"/>
    </location>
</feature>
<gene>
    <name evidence="14" type="ORF">ETP43_03530</name>
</gene>
<comment type="similarity">
    <text evidence="3">Belongs to the multi antimicrobial extrusion (MATE) (TC 2.A.66.1) family.</text>
</comment>
<evidence type="ECO:0000313" key="14">
    <source>
        <dbReference type="EMBL" id="RXS74385.1"/>
    </source>
</evidence>
<dbReference type="PANTHER" id="PTHR43298:SF2">
    <property type="entry name" value="FMN_FAD EXPORTER YEEO-RELATED"/>
    <property type="match status" value="1"/>
</dbReference>
<evidence type="ECO:0000313" key="15">
    <source>
        <dbReference type="Proteomes" id="UP000290106"/>
    </source>
</evidence>
<feature type="transmembrane region" description="Helical" evidence="13">
    <location>
        <begin position="163"/>
        <end position="184"/>
    </location>
</feature>
<evidence type="ECO:0000256" key="12">
    <source>
        <dbReference type="ARBA" id="ARBA00031636"/>
    </source>
</evidence>
<evidence type="ECO:0000256" key="6">
    <source>
        <dbReference type="ARBA" id="ARBA00022449"/>
    </source>
</evidence>
<keyword evidence="15" id="KW-1185">Reference proteome</keyword>
<dbReference type="NCBIfam" id="TIGR00797">
    <property type="entry name" value="matE"/>
    <property type="match status" value="1"/>
</dbReference>
<feature type="transmembrane region" description="Helical" evidence="13">
    <location>
        <begin position="91"/>
        <end position="114"/>
    </location>
</feature>
<feature type="transmembrane region" description="Helical" evidence="13">
    <location>
        <begin position="134"/>
        <end position="151"/>
    </location>
</feature>
<dbReference type="CDD" id="cd13138">
    <property type="entry name" value="MATE_yoeA_like"/>
    <property type="match status" value="1"/>
</dbReference>
<dbReference type="GO" id="GO:0042910">
    <property type="term" value="F:xenobiotic transmembrane transporter activity"/>
    <property type="evidence" value="ECO:0007669"/>
    <property type="project" value="InterPro"/>
</dbReference>
<evidence type="ECO:0000256" key="10">
    <source>
        <dbReference type="ARBA" id="ARBA00023065"/>
    </source>
</evidence>
<dbReference type="RefSeq" id="WP_129257060.1">
    <property type="nucleotide sequence ID" value="NZ_SDKC01000001.1"/>
</dbReference>
<proteinExistence type="inferred from homology"/>
<keyword evidence="7" id="KW-1003">Cell membrane</keyword>
<evidence type="ECO:0000256" key="3">
    <source>
        <dbReference type="ARBA" id="ARBA00010199"/>
    </source>
</evidence>
<dbReference type="InterPro" id="IPR048279">
    <property type="entry name" value="MdtK-like"/>
</dbReference>
<feature type="transmembrane region" description="Helical" evidence="13">
    <location>
        <begin position="14"/>
        <end position="34"/>
    </location>
</feature>
<dbReference type="InterPro" id="IPR002528">
    <property type="entry name" value="MATE_fam"/>
</dbReference>
<feature type="transmembrane region" description="Helical" evidence="13">
    <location>
        <begin position="316"/>
        <end position="337"/>
    </location>
</feature>
<comment type="function">
    <text evidence="1">Multidrug efflux pump.</text>
</comment>
<dbReference type="GO" id="GO:0015297">
    <property type="term" value="F:antiporter activity"/>
    <property type="evidence" value="ECO:0007669"/>
    <property type="project" value="UniProtKB-KW"/>
</dbReference>
<protein>
    <recommendedName>
        <fullName evidence="4">Probable multidrug resistance protein NorM</fullName>
    </recommendedName>
    <alternativeName>
        <fullName evidence="12">Multidrug-efflux transporter</fullName>
    </alternativeName>
</protein>
<evidence type="ECO:0000256" key="2">
    <source>
        <dbReference type="ARBA" id="ARBA00004651"/>
    </source>
</evidence>
<keyword evidence="8 13" id="KW-0812">Transmembrane</keyword>
<reference evidence="14 15" key="1">
    <citation type="submission" date="2019-01" db="EMBL/GenBank/DDBJ databases">
        <title>Blautia sp. nov. KGMB01111 isolated human feces.</title>
        <authorList>
            <person name="Park J.-E."/>
            <person name="Kim J.-S."/>
            <person name="Park S.-H."/>
        </authorList>
    </citation>
    <scope>NUCLEOTIDE SEQUENCE [LARGE SCALE GENOMIC DNA]</scope>
    <source>
        <strain evidence="14 15">KGMB01111</strain>
    </source>
</reference>
<evidence type="ECO:0000256" key="5">
    <source>
        <dbReference type="ARBA" id="ARBA00022448"/>
    </source>
</evidence>
<dbReference type="GO" id="GO:0005886">
    <property type="term" value="C:plasma membrane"/>
    <property type="evidence" value="ECO:0007669"/>
    <property type="project" value="UniProtKB-SubCell"/>
</dbReference>
<dbReference type="OrthoDB" id="9776324at2"/>
<dbReference type="InterPro" id="IPR050222">
    <property type="entry name" value="MATE_MdtK"/>
</dbReference>
<keyword evidence="6" id="KW-0050">Antiport</keyword>
<dbReference type="Proteomes" id="UP000290106">
    <property type="component" value="Unassembled WGS sequence"/>
</dbReference>
<comment type="caution">
    <text evidence="14">The sequence shown here is derived from an EMBL/GenBank/DDBJ whole genome shotgun (WGS) entry which is preliminary data.</text>
</comment>
<dbReference type="Pfam" id="PF01554">
    <property type="entry name" value="MatE"/>
    <property type="match status" value="2"/>
</dbReference>
<evidence type="ECO:0000256" key="13">
    <source>
        <dbReference type="SAM" id="Phobius"/>
    </source>
</evidence>
<dbReference type="PANTHER" id="PTHR43298">
    <property type="entry name" value="MULTIDRUG RESISTANCE PROTEIN NORM-RELATED"/>
    <property type="match status" value="1"/>
</dbReference>
<evidence type="ECO:0000256" key="7">
    <source>
        <dbReference type="ARBA" id="ARBA00022475"/>
    </source>
</evidence>
<dbReference type="PIRSF" id="PIRSF006603">
    <property type="entry name" value="DinF"/>
    <property type="match status" value="1"/>
</dbReference>
<keyword evidence="9 13" id="KW-1133">Transmembrane helix</keyword>
<name>A0A4V1NRN6_9FIRM</name>
<keyword evidence="5" id="KW-0813">Transport</keyword>